<dbReference type="Proteomes" id="UP000646053">
    <property type="component" value="Unassembled WGS sequence"/>
</dbReference>
<dbReference type="RefSeq" id="WP_162425308.1">
    <property type="nucleotide sequence ID" value="NZ_WVIE01000040.1"/>
</dbReference>
<accession>A0A8J7ZD07</accession>
<organism evidence="4 5">
    <name type="scientific">Myxacorys almedinensis A</name>
    <dbReference type="NCBI Taxonomy" id="2690445"/>
    <lineage>
        <taxon>Bacteria</taxon>
        <taxon>Bacillati</taxon>
        <taxon>Cyanobacteriota</taxon>
        <taxon>Cyanophyceae</taxon>
        <taxon>Leptolyngbyales</taxon>
        <taxon>Leptolyngbyaceae</taxon>
        <taxon>Myxacorys</taxon>
        <taxon>Myxacorys almedinensis</taxon>
    </lineage>
</organism>
<name>A0A8J7ZD07_9CYAN</name>
<dbReference type="EMBL" id="WVIE01000040">
    <property type="protein sequence ID" value="NDJ19785.1"/>
    <property type="molecule type" value="Genomic_DNA"/>
</dbReference>
<dbReference type="GO" id="GO:0031412">
    <property type="term" value="P:gas vesicle organization"/>
    <property type="evidence" value="ECO:0007669"/>
    <property type="project" value="InterPro"/>
</dbReference>
<evidence type="ECO:0000313" key="5">
    <source>
        <dbReference type="Proteomes" id="UP000646053"/>
    </source>
</evidence>
<evidence type="ECO:0000256" key="3">
    <source>
        <dbReference type="ARBA" id="ARBA00035643"/>
    </source>
</evidence>
<proteinExistence type="inferred from homology"/>
<evidence type="ECO:0000256" key="1">
    <source>
        <dbReference type="ARBA" id="ARBA00022987"/>
    </source>
</evidence>
<dbReference type="PANTHER" id="PTHR36852:SF1">
    <property type="entry name" value="PROTEIN GVPL 2"/>
    <property type="match status" value="1"/>
</dbReference>
<evidence type="ECO:0000313" key="4">
    <source>
        <dbReference type="EMBL" id="NDJ19785.1"/>
    </source>
</evidence>
<keyword evidence="5" id="KW-1185">Reference proteome</keyword>
<comment type="similarity">
    <text evidence="3">Belongs to the gas vesicle GvpF/GvpL family.</text>
</comment>
<gene>
    <name evidence="4" type="ORF">GS601_21260</name>
</gene>
<dbReference type="Pfam" id="PF06386">
    <property type="entry name" value="GvpL_GvpF"/>
    <property type="match status" value="1"/>
</dbReference>
<protein>
    <submittedName>
        <fullName evidence="4">Protein gvpF/L</fullName>
    </submittedName>
</protein>
<evidence type="ECO:0000256" key="2">
    <source>
        <dbReference type="ARBA" id="ARBA00035108"/>
    </source>
</evidence>
<reference evidence="4" key="1">
    <citation type="submission" date="2019-12" db="EMBL/GenBank/DDBJ databases">
        <title>High-Quality draft genome sequences of three cyanobacteria isolated from the limestone walls of the Old Cathedral of Coimbra.</title>
        <authorList>
            <person name="Tiago I."/>
            <person name="Soares F."/>
            <person name="Portugal A."/>
        </authorList>
    </citation>
    <scope>NUCLEOTIDE SEQUENCE</scope>
    <source>
        <strain evidence="4">A</strain>
    </source>
</reference>
<dbReference type="AlphaFoldDB" id="A0A8J7ZD07"/>
<comment type="caution">
    <text evidence="4">The sequence shown here is derived from an EMBL/GenBank/DDBJ whole genome shotgun (WGS) entry which is preliminary data.</text>
</comment>
<comment type="subcellular location">
    <subcellularLocation>
        <location evidence="2">Gas vesicle</location>
    </subcellularLocation>
</comment>
<keyword evidence="1" id="KW-0304">Gas vesicle</keyword>
<dbReference type="GO" id="GO:0031411">
    <property type="term" value="C:gas vesicle"/>
    <property type="evidence" value="ECO:0007669"/>
    <property type="project" value="UniProtKB-SubCell"/>
</dbReference>
<sequence length="253" mass="29083">MTYGLYLYGIFPAPGPKTLDLEGLDQQPVQTQVIDQFAILYSAAQQERYLASRRNLLGHEKVLEQAMHAGYRTLLPLQFGLTIETWETVSNQLLEPYHQSLEHLFEKLSGQREVSVKLFWDSAAELQTLMAEDAALRSQRDFFESLRSDRADGKSLRMDEIVRIGQAIEKAMSDRKQTIIQAFRETLAPLAAESVENDVLTEQMIYNAAYLIDWDAESEFSQHIEALDHQFEGRLKIRYNDFTAPYNFAHLNS</sequence>
<dbReference type="PANTHER" id="PTHR36852">
    <property type="entry name" value="PROTEIN GVPL 2"/>
    <property type="match status" value="1"/>
</dbReference>
<dbReference type="InterPro" id="IPR009430">
    <property type="entry name" value="GvpL/GvpF"/>
</dbReference>